<dbReference type="AlphaFoldDB" id="A0A914S2Q0"/>
<organism evidence="1 2">
    <name type="scientific">Parascaris equorum</name>
    <name type="common">Equine roundworm</name>
    <dbReference type="NCBI Taxonomy" id="6256"/>
    <lineage>
        <taxon>Eukaryota</taxon>
        <taxon>Metazoa</taxon>
        <taxon>Ecdysozoa</taxon>
        <taxon>Nematoda</taxon>
        <taxon>Chromadorea</taxon>
        <taxon>Rhabditida</taxon>
        <taxon>Spirurina</taxon>
        <taxon>Ascaridomorpha</taxon>
        <taxon>Ascaridoidea</taxon>
        <taxon>Ascarididae</taxon>
        <taxon>Parascaris</taxon>
    </lineage>
</organism>
<protein>
    <submittedName>
        <fullName evidence="2">Uncharacterized protein</fullName>
    </submittedName>
</protein>
<dbReference type="WBParaSite" id="PEQ_0001259201-mRNA-1">
    <property type="protein sequence ID" value="PEQ_0001259201-mRNA-1"/>
    <property type="gene ID" value="PEQ_0001259201"/>
</dbReference>
<name>A0A914S2Q0_PAREQ</name>
<keyword evidence="1" id="KW-1185">Reference proteome</keyword>
<reference evidence="2" key="1">
    <citation type="submission" date="2022-11" db="UniProtKB">
        <authorList>
            <consortium name="WormBaseParasite"/>
        </authorList>
    </citation>
    <scope>IDENTIFICATION</scope>
</reference>
<evidence type="ECO:0000313" key="2">
    <source>
        <dbReference type="WBParaSite" id="PEQ_0001259201-mRNA-1"/>
    </source>
</evidence>
<dbReference type="Proteomes" id="UP000887564">
    <property type="component" value="Unplaced"/>
</dbReference>
<sequence length="70" mass="8157">MTQISVSTRAWIDVLTLREGGNTLCEAYRRRTSQKSIRRSSPFLFGLQLHTYTHKEHLLIHAHNQIIDPL</sequence>
<evidence type="ECO:0000313" key="1">
    <source>
        <dbReference type="Proteomes" id="UP000887564"/>
    </source>
</evidence>
<accession>A0A914S2Q0</accession>
<proteinExistence type="predicted"/>